<organism evidence="1">
    <name type="scientific">Eucalyptus grandis</name>
    <name type="common">Flooded gum</name>
    <dbReference type="NCBI Taxonomy" id="71139"/>
    <lineage>
        <taxon>Eukaryota</taxon>
        <taxon>Viridiplantae</taxon>
        <taxon>Streptophyta</taxon>
        <taxon>Embryophyta</taxon>
        <taxon>Tracheophyta</taxon>
        <taxon>Spermatophyta</taxon>
        <taxon>Magnoliopsida</taxon>
        <taxon>eudicotyledons</taxon>
        <taxon>Gunneridae</taxon>
        <taxon>Pentapetalae</taxon>
        <taxon>rosids</taxon>
        <taxon>malvids</taxon>
        <taxon>Myrtales</taxon>
        <taxon>Myrtaceae</taxon>
        <taxon>Myrtoideae</taxon>
        <taxon>Eucalypteae</taxon>
        <taxon>Eucalyptus</taxon>
    </lineage>
</organism>
<dbReference type="InParanoid" id="A0A059CEK3"/>
<dbReference type="Pfam" id="PF04502">
    <property type="entry name" value="Saf4_Yju2"/>
    <property type="match status" value="1"/>
</dbReference>
<sequence length="80" mass="9194">MPVPRSRDRPTKVRIMLPMSVRCDACGNRIDKGSEFSSMKEAVASEVGLRTFDSVFRVCRSLPLFKFRARSLLFSARRRI</sequence>
<dbReference type="STRING" id="71139.A0A059CEK3"/>
<accession>A0A059CEK3</accession>
<dbReference type="EMBL" id="KK198756">
    <property type="protein sequence ID" value="KCW76802.1"/>
    <property type="molecule type" value="Genomic_DNA"/>
</dbReference>
<gene>
    <name evidence="1" type="ORF">EUGRSUZ_D01155</name>
</gene>
<dbReference type="Gramene" id="KCW76802">
    <property type="protein sequence ID" value="KCW76802"/>
    <property type="gene ID" value="EUGRSUZ_D01155"/>
</dbReference>
<reference evidence="1" key="1">
    <citation type="submission" date="2013-07" db="EMBL/GenBank/DDBJ databases">
        <title>The genome of Eucalyptus grandis.</title>
        <authorList>
            <person name="Schmutz J."/>
            <person name="Hayes R."/>
            <person name="Myburg A."/>
            <person name="Tuskan G."/>
            <person name="Grattapaglia D."/>
            <person name="Rokhsar D.S."/>
        </authorList>
    </citation>
    <scope>NUCLEOTIDE SEQUENCE</scope>
    <source>
        <tissue evidence="1">Leaf extractions</tissue>
    </source>
</reference>
<dbReference type="InterPro" id="IPR007590">
    <property type="entry name" value="Saf4/Yju2"/>
</dbReference>
<evidence type="ECO:0000313" key="1">
    <source>
        <dbReference type="EMBL" id="KCW76802.1"/>
    </source>
</evidence>
<name>A0A059CEK3_EUCGR</name>
<proteinExistence type="predicted"/>
<dbReference type="AlphaFoldDB" id="A0A059CEK3"/>
<protein>
    <submittedName>
        <fullName evidence="1">Uncharacterized protein</fullName>
    </submittedName>
</protein>
<dbReference type="GO" id="GO:0000398">
    <property type="term" value="P:mRNA splicing, via spliceosome"/>
    <property type="evidence" value="ECO:0007669"/>
    <property type="project" value="InterPro"/>
</dbReference>